<dbReference type="AlphaFoldDB" id="A0A644YZD8"/>
<dbReference type="InterPro" id="IPR029058">
    <property type="entry name" value="AB_hydrolase_fold"/>
</dbReference>
<evidence type="ECO:0000313" key="2">
    <source>
        <dbReference type="EMBL" id="MPM33995.1"/>
    </source>
</evidence>
<dbReference type="GO" id="GO:0008236">
    <property type="term" value="F:serine-type peptidase activity"/>
    <property type="evidence" value="ECO:0007669"/>
    <property type="project" value="InterPro"/>
</dbReference>
<feature type="domain" description="Peptidase S9 prolyl oligopeptidase catalytic" evidence="1">
    <location>
        <begin position="121"/>
        <end position="326"/>
    </location>
</feature>
<reference evidence="2" key="1">
    <citation type="submission" date="2019-08" db="EMBL/GenBank/DDBJ databases">
        <authorList>
            <person name="Kucharzyk K."/>
            <person name="Murdoch R.W."/>
            <person name="Higgins S."/>
            <person name="Loffler F."/>
        </authorList>
    </citation>
    <scope>NUCLEOTIDE SEQUENCE</scope>
</reference>
<dbReference type="InterPro" id="IPR001375">
    <property type="entry name" value="Peptidase_S9_cat"/>
</dbReference>
<accession>A0A644YZD8</accession>
<dbReference type="PANTHER" id="PTHR43358">
    <property type="entry name" value="ALPHA/BETA-HYDROLASE"/>
    <property type="match status" value="1"/>
</dbReference>
<protein>
    <recommendedName>
        <fullName evidence="1">Peptidase S9 prolyl oligopeptidase catalytic domain-containing protein</fullName>
    </recommendedName>
</protein>
<dbReference type="InterPro" id="IPR052920">
    <property type="entry name" value="DNA-binding_regulatory"/>
</dbReference>
<dbReference type="PANTHER" id="PTHR43358:SF4">
    <property type="entry name" value="ALPHA_BETA HYDROLASE FOLD-1 DOMAIN-CONTAINING PROTEIN"/>
    <property type="match status" value="1"/>
</dbReference>
<dbReference type="GO" id="GO:0006508">
    <property type="term" value="P:proteolysis"/>
    <property type="evidence" value="ECO:0007669"/>
    <property type="project" value="InterPro"/>
</dbReference>
<proteinExistence type="predicted"/>
<dbReference type="SUPFAM" id="SSF53474">
    <property type="entry name" value="alpha/beta-Hydrolases"/>
    <property type="match status" value="1"/>
</dbReference>
<dbReference type="Gene3D" id="3.40.50.1820">
    <property type="entry name" value="alpha/beta hydrolase"/>
    <property type="match status" value="1"/>
</dbReference>
<organism evidence="2">
    <name type="scientific">bioreactor metagenome</name>
    <dbReference type="NCBI Taxonomy" id="1076179"/>
    <lineage>
        <taxon>unclassified sequences</taxon>
        <taxon>metagenomes</taxon>
        <taxon>ecological metagenomes</taxon>
    </lineage>
</organism>
<comment type="caution">
    <text evidence="2">The sequence shown here is derived from an EMBL/GenBank/DDBJ whole genome shotgun (WGS) entry which is preliminary data.</text>
</comment>
<gene>
    <name evidence="2" type="ORF">SDC9_80576</name>
</gene>
<name>A0A644YZD8_9ZZZZ</name>
<evidence type="ECO:0000259" key="1">
    <source>
        <dbReference type="Pfam" id="PF00326"/>
    </source>
</evidence>
<sequence>MKKFIISAVATAAALSAISLMCDGLYMFNLTMSRKAQVPSHKKNGKNKEVPPQNECNEYMDFADKGKEYLKTKYTEKVQIISEDRKKLSATIVLSNAVHTDGKLKFTVCIHGYRSNGLNDFAMMAEYFTDAGFGMLIPDNRSHGESEGKYIGFGWNDRKDCLSWCEYLVKRYGEDIEIVLMGISMGATAVMAALGENTIPQIKCAVEDCGYSNAWEELSLQLYNTYGLKPFPALYLVSIWNKIINGYFISENNALKQIKNSKLPILFIHGENDRYVPLYMVNKLYEAYEGPKMLYIAPNAAHAQSFIKNQENYKKKLDEFFSSAFSEHKDDVAL</sequence>
<dbReference type="EMBL" id="VSSQ01006833">
    <property type="protein sequence ID" value="MPM33995.1"/>
    <property type="molecule type" value="Genomic_DNA"/>
</dbReference>
<dbReference type="Pfam" id="PF00326">
    <property type="entry name" value="Peptidase_S9"/>
    <property type="match status" value="1"/>
</dbReference>